<keyword evidence="6" id="KW-1133">Transmembrane helix</keyword>
<feature type="compositionally biased region" description="Basic and acidic residues" evidence="9">
    <location>
        <begin position="238"/>
        <end position="252"/>
    </location>
</feature>
<keyword evidence="3" id="KW-0813">Transport</keyword>
<dbReference type="GO" id="GO:0015031">
    <property type="term" value="P:protein transport"/>
    <property type="evidence" value="ECO:0007669"/>
    <property type="project" value="UniProtKB-KW"/>
</dbReference>
<reference evidence="10" key="2">
    <citation type="submission" date="2023-06" db="EMBL/GenBank/DDBJ databases">
        <authorList>
            <consortium name="Lawrence Berkeley National Laboratory"/>
            <person name="Haridas S."/>
            <person name="Hensen N."/>
            <person name="Bonometti L."/>
            <person name="Westerberg I."/>
            <person name="Brannstrom I.O."/>
            <person name="Guillou S."/>
            <person name="Cros-Aarteil S."/>
            <person name="Calhoun S."/>
            <person name="Kuo A."/>
            <person name="Mondo S."/>
            <person name="Pangilinan J."/>
            <person name="Riley R."/>
            <person name="LaButti K."/>
            <person name="Andreopoulos B."/>
            <person name="Lipzen A."/>
            <person name="Chen C."/>
            <person name="Yanf M."/>
            <person name="Daum C."/>
            <person name="Ng V."/>
            <person name="Clum A."/>
            <person name="Steindorff A."/>
            <person name="Ohm R."/>
            <person name="Martin F."/>
            <person name="Silar P."/>
            <person name="Natvig D."/>
            <person name="Lalanne C."/>
            <person name="Gautier V."/>
            <person name="Ament-velasquez S.L."/>
            <person name="Kruys A."/>
            <person name="Hutchinson M.I."/>
            <person name="Powell A.J."/>
            <person name="Barry K."/>
            <person name="Miller A.N."/>
            <person name="Grigoriev I.V."/>
            <person name="Debuchy R."/>
            <person name="Gladieux P."/>
            <person name="Thoren M.H."/>
            <person name="Johannesson H."/>
        </authorList>
    </citation>
    <scope>NUCLEOTIDE SEQUENCE</scope>
    <source>
        <strain evidence="10">CBS 232.78</strain>
    </source>
</reference>
<gene>
    <name evidence="10" type="ORF">B0H63DRAFT_99790</name>
</gene>
<keyword evidence="8" id="KW-0472">Membrane</keyword>
<evidence type="ECO:0000256" key="9">
    <source>
        <dbReference type="SAM" id="MobiDB-lite"/>
    </source>
</evidence>
<dbReference type="Proteomes" id="UP001285441">
    <property type="component" value="Unassembled WGS sequence"/>
</dbReference>
<keyword evidence="11" id="KW-1185">Reference proteome</keyword>
<comment type="subcellular location">
    <subcellularLocation>
        <location evidence="1">Membrane</location>
        <topology evidence="1">Single-pass type IV membrane protein</topology>
    </subcellularLocation>
</comment>
<accession>A0AAE0NY02</accession>
<dbReference type="GO" id="GO:0031201">
    <property type="term" value="C:SNARE complex"/>
    <property type="evidence" value="ECO:0007669"/>
    <property type="project" value="TreeGrafter"/>
</dbReference>
<name>A0AAE0NY02_9PEZI</name>
<comment type="caution">
    <text evidence="10">The sequence shown here is derived from an EMBL/GenBank/DDBJ whole genome shotgun (WGS) entry which is preliminary data.</text>
</comment>
<proteinExistence type="inferred from homology"/>
<dbReference type="PANTHER" id="PTHR15959:SF0">
    <property type="entry name" value="SYNTAXIN-18"/>
    <property type="match status" value="1"/>
</dbReference>
<feature type="compositionally biased region" description="Polar residues" evidence="9">
    <location>
        <begin position="217"/>
        <end position="232"/>
    </location>
</feature>
<evidence type="ECO:0000256" key="1">
    <source>
        <dbReference type="ARBA" id="ARBA00004211"/>
    </source>
</evidence>
<dbReference type="AlphaFoldDB" id="A0AAE0NY02"/>
<evidence type="ECO:0000256" key="5">
    <source>
        <dbReference type="ARBA" id="ARBA00022927"/>
    </source>
</evidence>
<dbReference type="PANTHER" id="PTHR15959">
    <property type="entry name" value="SYNTAXIN-18"/>
    <property type="match status" value="1"/>
</dbReference>
<evidence type="ECO:0000313" key="11">
    <source>
        <dbReference type="Proteomes" id="UP001285441"/>
    </source>
</evidence>
<keyword evidence="5" id="KW-0653">Protein transport</keyword>
<dbReference type="EMBL" id="JAULSW010000002">
    <property type="protein sequence ID" value="KAK3389490.1"/>
    <property type="molecule type" value="Genomic_DNA"/>
</dbReference>
<feature type="region of interest" description="Disordered" evidence="9">
    <location>
        <begin position="202"/>
        <end position="252"/>
    </location>
</feature>
<evidence type="ECO:0000313" key="10">
    <source>
        <dbReference type="EMBL" id="KAK3389490.1"/>
    </source>
</evidence>
<dbReference type="GO" id="GO:0005783">
    <property type="term" value="C:endoplasmic reticulum"/>
    <property type="evidence" value="ECO:0007669"/>
    <property type="project" value="TreeGrafter"/>
</dbReference>
<feature type="region of interest" description="Disordered" evidence="9">
    <location>
        <begin position="64"/>
        <end position="84"/>
    </location>
</feature>
<sequence length="357" mass="39999">MADLTKVFDGLLKGHEAAPTKRPSTETADEFLKQAYRISSLVAQLHADLRNLRQAYLSTAAPRKTHLRTTSRNGAPPAVSLTDRNREEIDADAKMTLRDLNARILALEYDEKRRQEIETELLQRKFARVSLRALLGTAAETEKSSERIAVEAVARQLGAHRESVVWFLRQRLQETARTQQRMMETRLQREIEKNRSVLAKARGPTAVLPPLGRDLTDSSVARSSTTVGNSSGRPGLPVEERERRPQHLDDITDEQRRVFEKGNQDMVKHFESTLDKVRTAEKSLVEISELQNLLVNNLVTQSAHIDQLVAESFETTEGVGKGNKELKKSAARASPARYTFFAAAGLCAVLVAWDLVI</sequence>
<keyword evidence="4" id="KW-0812">Transmembrane</keyword>
<protein>
    <recommendedName>
        <fullName evidence="12">Syntaxin ufe1</fullName>
    </recommendedName>
</protein>
<evidence type="ECO:0000256" key="8">
    <source>
        <dbReference type="ARBA" id="ARBA00023136"/>
    </source>
</evidence>
<evidence type="ECO:0000256" key="2">
    <source>
        <dbReference type="ARBA" id="ARBA00009063"/>
    </source>
</evidence>
<evidence type="ECO:0008006" key="12">
    <source>
        <dbReference type="Google" id="ProtNLM"/>
    </source>
</evidence>
<reference evidence="10" key="1">
    <citation type="journal article" date="2023" name="Mol. Phylogenet. Evol.">
        <title>Genome-scale phylogeny and comparative genomics of the fungal order Sordariales.</title>
        <authorList>
            <person name="Hensen N."/>
            <person name="Bonometti L."/>
            <person name="Westerberg I."/>
            <person name="Brannstrom I.O."/>
            <person name="Guillou S."/>
            <person name="Cros-Aarteil S."/>
            <person name="Calhoun S."/>
            <person name="Haridas S."/>
            <person name="Kuo A."/>
            <person name="Mondo S."/>
            <person name="Pangilinan J."/>
            <person name="Riley R."/>
            <person name="LaButti K."/>
            <person name="Andreopoulos B."/>
            <person name="Lipzen A."/>
            <person name="Chen C."/>
            <person name="Yan M."/>
            <person name="Daum C."/>
            <person name="Ng V."/>
            <person name="Clum A."/>
            <person name="Steindorff A."/>
            <person name="Ohm R.A."/>
            <person name="Martin F."/>
            <person name="Silar P."/>
            <person name="Natvig D.O."/>
            <person name="Lalanne C."/>
            <person name="Gautier V."/>
            <person name="Ament-Velasquez S.L."/>
            <person name="Kruys A."/>
            <person name="Hutchinson M.I."/>
            <person name="Powell A.J."/>
            <person name="Barry K."/>
            <person name="Miller A.N."/>
            <person name="Grigoriev I.V."/>
            <person name="Debuchy R."/>
            <person name="Gladieux P."/>
            <person name="Hiltunen Thoren M."/>
            <person name="Johannesson H."/>
        </authorList>
    </citation>
    <scope>NUCLEOTIDE SEQUENCE</scope>
    <source>
        <strain evidence="10">CBS 232.78</strain>
    </source>
</reference>
<dbReference type="CDD" id="cd15850">
    <property type="entry name" value="SNARE_syntaxin18"/>
    <property type="match status" value="1"/>
</dbReference>
<evidence type="ECO:0000256" key="4">
    <source>
        <dbReference type="ARBA" id="ARBA00022692"/>
    </source>
</evidence>
<evidence type="ECO:0000256" key="7">
    <source>
        <dbReference type="ARBA" id="ARBA00023054"/>
    </source>
</evidence>
<evidence type="ECO:0000256" key="3">
    <source>
        <dbReference type="ARBA" id="ARBA00022448"/>
    </source>
</evidence>
<keyword evidence="7" id="KW-0175">Coiled coil</keyword>
<dbReference type="GO" id="GO:0006890">
    <property type="term" value="P:retrograde vesicle-mediated transport, Golgi to endoplasmic reticulum"/>
    <property type="evidence" value="ECO:0007669"/>
    <property type="project" value="TreeGrafter"/>
</dbReference>
<organism evidence="10 11">
    <name type="scientific">Podospora didyma</name>
    <dbReference type="NCBI Taxonomy" id="330526"/>
    <lineage>
        <taxon>Eukaryota</taxon>
        <taxon>Fungi</taxon>
        <taxon>Dikarya</taxon>
        <taxon>Ascomycota</taxon>
        <taxon>Pezizomycotina</taxon>
        <taxon>Sordariomycetes</taxon>
        <taxon>Sordariomycetidae</taxon>
        <taxon>Sordariales</taxon>
        <taxon>Podosporaceae</taxon>
        <taxon>Podospora</taxon>
    </lineage>
</organism>
<evidence type="ECO:0000256" key="6">
    <source>
        <dbReference type="ARBA" id="ARBA00022989"/>
    </source>
</evidence>
<comment type="similarity">
    <text evidence="2">Belongs to the syntaxin family.</text>
</comment>